<evidence type="ECO:0000256" key="2">
    <source>
        <dbReference type="ARBA" id="ARBA00012544"/>
    </source>
</evidence>
<proteinExistence type="inferred from homology"/>
<dbReference type="PANTHER" id="PTHR48043">
    <property type="entry name" value="EG:EG0003.4 PROTEIN-RELATED"/>
    <property type="match status" value="1"/>
</dbReference>
<reference evidence="5" key="1">
    <citation type="submission" date="2023-10" db="EMBL/GenBank/DDBJ databases">
        <title>Genome assembly of Pristionchus species.</title>
        <authorList>
            <person name="Yoshida K."/>
            <person name="Sommer R.J."/>
        </authorList>
    </citation>
    <scope>NUCLEOTIDE SEQUENCE</scope>
    <source>
        <strain evidence="5">RS5133</strain>
    </source>
</reference>
<comment type="caution">
    <text evidence="5">The sequence shown here is derived from an EMBL/GenBank/DDBJ whole genome shotgun (WGS) entry which is preliminary data.</text>
</comment>
<dbReference type="SUPFAM" id="SSF53756">
    <property type="entry name" value="UDP-Glycosyltransferase/glycogen phosphorylase"/>
    <property type="match status" value="1"/>
</dbReference>
<keyword evidence="3" id="KW-0328">Glycosyltransferase</keyword>
<protein>
    <recommendedName>
        <fullName evidence="2">glucuronosyltransferase</fullName>
        <ecNumber evidence="2">2.4.1.17</ecNumber>
    </recommendedName>
</protein>
<evidence type="ECO:0000256" key="4">
    <source>
        <dbReference type="ARBA" id="ARBA00022679"/>
    </source>
</evidence>
<keyword evidence="6" id="KW-1185">Reference proteome</keyword>
<evidence type="ECO:0000256" key="1">
    <source>
        <dbReference type="ARBA" id="ARBA00009995"/>
    </source>
</evidence>
<sequence length="156" mass="17359">YNPTIGHSQASFMGRIADVLTEADHDVSTIINTVDPTVSDGTKLSKIIRIQPSDATKIAHSEQLNMKLDLFSMNDNDPIGAYFMGQVFGKMFANQCRALLEEPGMVERLKAEKYDVFFAEHYDMCGVGLTHLIEPKSFISVSASNIFGQQLKDFSF</sequence>
<organism evidence="5 6">
    <name type="scientific">Pristionchus fissidentatus</name>
    <dbReference type="NCBI Taxonomy" id="1538716"/>
    <lineage>
        <taxon>Eukaryota</taxon>
        <taxon>Metazoa</taxon>
        <taxon>Ecdysozoa</taxon>
        <taxon>Nematoda</taxon>
        <taxon>Chromadorea</taxon>
        <taxon>Rhabditida</taxon>
        <taxon>Rhabditina</taxon>
        <taxon>Diplogasteromorpha</taxon>
        <taxon>Diplogasteroidea</taxon>
        <taxon>Neodiplogasteridae</taxon>
        <taxon>Pristionchus</taxon>
    </lineage>
</organism>
<dbReference type="EMBL" id="BTSY01000002">
    <property type="protein sequence ID" value="GMT15910.1"/>
    <property type="molecule type" value="Genomic_DNA"/>
</dbReference>
<keyword evidence="4" id="KW-0808">Transferase</keyword>
<accession>A0AAV5VBH2</accession>
<evidence type="ECO:0000256" key="3">
    <source>
        <dbReference type="ARBA" id="ARBA00022676"/>
    </source>
</evidence>
<dbReference type="AlphaFoldDB" id="A0AAV5VBH2"/>
<dbReference type="Proteomes" id="UP001432322">
    <property type="component" value="Unassembled WGS sequence"/>
</dbReference>
<dbReference type="PANTHER" id="PTHR48043:SF23">
    <property type="entry name" value="UDP-GLUCURONOSYLTRANSFERASE"/>
    <property type="match status" value="1"/>
</dbReference>
<feature type="non-terminal residue" evidence="5">
    <location>
        <position position="156"/>
    </location>
</feature>
<dbReference type="EC" id="2.4.1.17" evidence="2"/>
<comment type="similarity">
    <text evidence="1">Belongs to the UDP-glycosyltransferase family.</text>
</comment>
<name>A0AAV5VBH2_9BILA</name>
<gene>
    <name evidence="5" type="ORF">PFISCL1PPCAC_7207</name>
</gene>
<evidence type="ECO:0000313" key="5">
    <source>
        <dbReference type="EMBL" id="GMT15910.1"/>
    </source>
</evidence>
<dbReference type="InterPro" id="IPR050271">
    <property type="entry name" value="UDP-glycosyltransferase"/>
</dbReference>
<evidence type="ECO:0000313" key="6">
    <source>
        <dbReference type="Proteomes" id="UP001432322"/>
    </source>
</evidence>
<feature type="non-terminal residue" evidence="5">
    <location>
        <position position="1"/>
    </location>
</feature>
<dbReference type="GO" id="GO:0015020">
    <property type="term" value="F:glucuronosyltransferase activity"/>
    <property type="evidence" value="ECO:0007669"/>
    <property type="project" value="UniProtKB-EC"/>
</dbReference>